<name>D6WQR1_TRICA</name>
<dbReference type="EMBL" id="KQ971354">
    <property type="protein sequence ID" value="EFA06040.1"/>
    <property type="molecule type" value="Genomic_DNA"/>
</dbReference>
<reference evidence="1 2" key="1">
    <citation type="journal article" date="2008" name="Nature">
        <title>The genome of the model beetle and pest Tribolium castaneum.</title>
        <authorList>
            <consortium name="Tribolium Genome Sequencing Consortium"/>
            <person name="Richards S."/>
            <person name="Gibbs R.A."/>
            <person name="Weinstock G.M."/>
            <person name="Brown S.J."/>
            <person name="Denell R."/>
            <person name="Beeman R.W."/>
            <person name="Gibbs R."/>
            <person name="Beeman R.W."/>
            <person name="Brown S.J."/>
            <person name="Bucher G."/>
            <person name="Friedrich M."/>
            <person name="Grimmelikhuijzen C.J."/>
            <person name="Klingler M."/>
            <person name="Lorenzen M."/>
            <person name="Richards S."/>
            <person name="Roth S."/>
            <person name="Schroder R."/>
            <person name="Tautz D."/>
            <person name="Zdobnov E.M."/>
            <person name="Muzny D."/>
            <person name="Gibbs R.A."/>
            <person name="Weinstock G.M."/>
            <person name="Attaway T."/>
            <person name="Bell S."/>
            <person name="Buhay C.J."/>
            <person name="Chandrabose M.N."/>
            <person name="Chavez D."/>
            <person name="Clerk-Blankenburg K.P."/>
            <person name="Cree A."/>
            <person name="Dao M."/>
            <person name="Davis C."/>
            <person name="Chacko J."/>
            <person name="Dinh H."/>
            <person name="Dugan-Rocha S."/>
            <person name="Fowler G."/>
            <person name="Garner T.T."/>
            <person name="Garnes J."/>
            <person name="Gnirke A."/>
            <person name="Hawes A."/>
            <person name="Hernandez J."/>
            <person name="Hines S."/>
            <person name="Holder M."/>
            <person name="Hume J."/>
            <person name="Jhangiani S.N."/>
            <person name="Joshi V."/>
            <person name="Khan Z.M."/>
            <person name="Jackson L."/>
            <person name="Kovar C."/>
            <person name="Kowis A."/>
            <person name="Lee S."/>
            <person name="Lewis L.R."/>
            <person name="Margolis J."/>
            <person name="Morgan M."/>
            <person name="Nazareth L.V."/>
            <person name="Nguyen N."/>
            <person name="Okwuonu G."/>
            <person name="Parker D."/>
            <person name="Richards S."/>
            <person name="Ruiz S.J."/>
            <person name="Santibanez J."/>
            <person name="Savard J."/>
            <person name="Scherer S.E."/>
            <person name="Schneider B."/>
            <person name="Sodergren E."/>
            <person name="Tautz D."/>
            <person name="Vattahil S."/>
            <person name="Villasana D."/>
            <person name="White C.S."/>
            <person name="Wright R."/>
            <person name="Park Y."/>
            <person name="Beeman R.W."/>
            <person name="Lord J."/>
            <person name="Oppert B."/>
            <person name="Lorenzen M."/>
            <person name="Brown S."/>
            <person name="Wang L."/>
            <person name="Savard J."/>
            <person name="Tautz D."/>
            <person name="Richards S."/>
            <person name="Weinstock G."/>
            <person name="Gibbs R.A."/>
            <person name="Liu Y."/>
            <person name="Worley K."/>
            <person name="Weinstock G."/>
            <person name="Elsik C.G."/>
            <person name="Reese J.T."/>
            <person name="Elhaik E."/>
            <person name="Landan G."/>
            <person name="Graur D."/>
            <person name="Arensburger P."/>
            <person name="Atkinson P."/>
            <person name="Beeman R.W."/>
            <person name="Beidler J."/>
            <person name="Brown S.J."/>
            <person name="Demuth J.P."/>
            <person name="Drury D.W."/>
            <person name="Du Y.Z."/>
            <person name="Fujiwara H."/>
            <person name="Lorenzen M."/>
            <person name="Maselli V."/>
            <person name="Osanai M."/>
            <person name="Park Y."/>
            <person name="Robertson H.M."/>
            <person name="Tu Z."/>
            <person name="Wang J.J."/>
            <person name="Wang S."/>
            <person name="Richards S."/>
            <person name="Song H."/>
            <person name="Zhang L."/>
            <person name="Sodergren E."/>
            <person name="Werner D."/>
            <person name="Stanke M."/>
            <person name="Morgenstern B."/>
            <person name="Solovyev V."/>
            <person name="Kosarev P."/>
            <person name="Brown G."/>
            <person name="Chen H.C."/>
            <person name="Ermolaeva O."/>
            <person name="Hlavina W."/>
            <person name="Kapustin Y."/>
            <person name="Kiryutin B."/>
            <person name="Kitts P."/>
            <person name="Maglott D."/>
            <person name="Pruitt K."/>
            <person name="Sapojnikov V."/>
            <person name="Souvorov A."/>
            <person name="Mackey A.J."/>
            <person name="Waterhouse R.M."/>
            <person name="Wyder S."/>
            <person name="Zdobnov E.M."/>
            <person name="Zdobnov E.M."/>
            <person name="Wyder S."/>
            <person name="Kriventseva E.V."/>
            <person name="Kadowaki T."/>
            <person name="Bork P."/>
            <person name="Aranda M."/>
            <person name="Bao R."/>
            <person name="Beermann A."/>
            <person name="Berns N."/>
            <person name="Bolognesi R."/>
            <person name="Bonneton F."/>
            <person name="Bopp D."/>
            <person name="Brown S.J."/>
            <person name="Bucher G."/>
            <person name="Butts T."/>
            <person name="Chaumot A."/>
            <person name="Denell R.E."/>
            <person name="Ferrier D.E."/>
            <person name="Friedrich M."/>
            <person name="Gordon C.M."/>
            <person name="Jindra M."/>
            <person name="Klingler M."/>
            <person name="Lan Q."/>
            <person name="Lattorff H.M."/>
            <person name="Laudet V."/>
            <person name="von Levetsow C."/>
            <person name="Liu Z."/>
            <person name="Lutz R."/>
            <person name="Lynch J.A."/>
            <person name="da Fonseca R.N."/>
            <person name="Posnien N."/>
            <person name="Reuter R."/>
            <person name="Roth S."/>
            <person name="Savard J."/>
            <person name="Schinko J.B."/>
            <person name="Schmitt C."/>
            <person name="Schoppmeier M."/>
            <person name="Schroder R."/>
            <person name="Shippy T.D."/>
            <person name="Simonnet F."/>
            <person name="Marques-Souza H."/>
            <person name="Tautz D."/>
            <person name="Tomoyasu Y."/>
            <person name="Trauner J."/>
            <person name="Van der Zee M."/>
            <person name="Vervoort M."/>
            <person name="Wittkopp N."/>
            <person name="Wimmer E.A."/>
            <person name="Yang X."/>
            <person name="Jones A.K."/>
            <person name="Sattelle D.B."/>
            <person name="Ebert P.R."/>
            <person name="Nelson D."/>
            <person name="Scott J.G."/>
            <person name="Beeman R.W."/>
            <person name="Muthukrishnan S."/>
            <person name="Kramer K.J."/>
            <person name="Arakane Y."/>
            <person name="Beeman R.W."/>
            <person name="Zhu Q."/>
            <person name="Hogenkamp D."/>
            <person name="Dixit R."/>
            <person name="Oppert B."/>
            <person name="Jiang H."/>
            <person name="Zou Z."/>
            <person name="Marshall J."/>
            <person name="Elpidina E."/>
            <person name="Vinokurov K."/>
            <person name="Oppert C."/>
            <person name="Zou Z."/>
            <person name="Evans J."/>
            <person name="Lu Z."/>
            <person name="Zhao P."/>
            <person name="Sumathipala N."/>
            <person name="Altincicek B."/>
            <person name="Vilcinskas A."/>
            <person name="Williams M."/>
            <person name="Hultmark D."/>
            <person name="Hetru C."/>
            <person name="Jiang H."/>
            <person name="Grimmelikhuijzen C.J."/>
            <person name="Hauser F."/>
            <person name="Cazzamali G."/>
            <person name="Williamson M."/>
            <person name="Park Y."/>
            <person name="Li B."/>
            <person name="Tanaka Y."/>
            <person name="Predel R."/>
            <person name="Neupert S."/>
            <person name="Schachtner J."/>
            <person name="Verleyen P."/>
            <person name="Raible F."/>
            <person name="Bork P."/>
            <person name="Friedrich M."/>
            <person name="Walden K.K."/>
            <person name="Robertson H.M."/>
            <person name="Angeli S."/>
            <person name="Foret S."/>
            <person name="Bucher G."/>
            <person name="Schuetz S."/>
            <person name="Maleszka R."/>
            <person name="Wimmer E.A."/>
            <person name="Beeman R.W."/>
            <person name="Lorenzen M."/>
            <person name="Tomoyasu Y."/>
            <person name="Miller S.C."/>
            <person name="Grossmann D."/>
            <person name="Bucher G."/>
        </authorList>
    </citation>
    <scope>NUCLEOTIDE SEQUENCE [LARGE SCALE GENOMIC DNA]</scope>
    <source>
        <strain evidence="1 2">Georgia GA2</strain>
    </source>
</reference>
<proteinExistence type="predicted"/>
<dbReference type="HOGENOM" id="CLU_1919758_0_0_1"/>
<protein>
    <submittedName>
        <fullName evidence="1">Uncharacterized protein</fullName>
    </submittedName>
</protein>
<keyword evidence="2" id="KW-1185">Reference proteome</keyword>
<evidence type="ECO:0000313" key="2">
    <source>
        <dbReference type="Proteomes" id="UP000007266"/>
    </source>
</evidence>
<accession>D6WQR1</accession>
<reference evidence="1 2" key="2">
    <citation type="journal article" date="2010" name="Nucleic Acids Res.">
        <title>BeetleBase in 2010: revisions to provide comprehensive genomic information for Tribolium castaneum.</title>
        <authorList>
            <person name="Kim H.S."/>
            <person name="Murphy T."/>
            <person name="Xia J."/>
            <person name="Caragea D."/>
            <person name="Park Y."/>
            <person name="Beeman R.W."/>
            <person name="Lorenzen M.D."/>
            <person name="Butcher S."/>
            <person name="Manak J.R."/>
            <person name="Brown S.J."/>
        </authorList>
    </citation>
    <scope>GENOME REANNOTATION</scope>
    <source>
        <strain evidence="1 2">Georgia GA2</strain>
    </source>
</reference>
<organism evidence="1 2">
    <name type="scientific">Tribolium castaneum</name>
    <name type="common">Red flour beetle</name>
    <dbReference type="NCBI Taxonomy" id="7070"/>
    <lineage>
        <taxon>Eukaryota</taxon>
        <taxon>Metazoa</taxon>
        <taxon>Ecdysozoa</taxon>
        <taxon>Arthropoda</taxon>
        <taxon>Hexapoda</taxon>
        <taxon>Insecta</taxon>
        <taxon>Pterygota</taxon>
        <taxon>Neoptera</taxon>
        <taxon>Endopterygota</taxon>
        <taxon>Coleoptera</taxon>
        <taxon>Polyphaga</taxon>
        <taxon>Cucujiformia</taxon>
        <taxon>Tenebrionidae</taxon>
        <taxon>Tenebrionidae incertae sedis</taxon>
        <taxon>Tribolium</taxon>
    </lineage>
</organism>
<evidence type="ECO:0000313" key="1">
    <source>
        <dbReference type="EMBL" id="EFA06040.1"/>
    </source>
</evidence>
<dbReference type="InParanoid" id="D6WQR1"/>
<dbReference type="Proteomes" id="UP000007266">
    <property type="component" value="Linkage group 7"/>
</dbReference>
<gene>
    <name evidence="1" type="primary">GLEAN_08870</name>
    <name evidence="1" type="ORF">TcasGA2_TC008870</name>
</gene>
<sequence>MWTRTIETITLKMISLALPESNRTENQIKRGKLANRRINTSQTNLLLPLFRYLQLRKSIFITANLPSVGCHERRWDAFFTSNLQSLRTKLRWIGGFTDVVAIQPLGSGLLSRLPTFRLQHSEDVSCSCIAVY</sequence>
<dbReference type="AlphaFoldDB" id="D6WQR1"/>